<protein>
    <submittedName>
        <fullName evidence="1">Uncharacterized protein</fullName>
    </submittedName>
</protein>
<accession>A0ACB7SLC3</accession>
<dbReference type="Proteomes" id="UP000821845">
    <property type="component" value="Chromosome 3"/>
</dbReference>
<proteinExistence type="predicted"/>
<comment type="caution">
    <text evidence="1">The sequence shown here is derived from an EMBL/GenBank/DDBJ whole genome shotgun (WGS) entry which is preliminary data.</text>
</comment>
<dbReference type="EMBL" id="CM023483">
    <property type="protein sequence ID" value="KAH6934761.1"/>
    <property type="molecule type" value="Genomic_DNA"/>
</dbReference>
<reference evidence="1" key="1">
    <citation type="submission" date="2020-05" db="EMBL/GenBank/DDBJ databases">
        <title>Large-scale comparative analyses of tick genomes elucidate their genetic diversity and vector capacities.</title>
        <authorList>
            <person name="Jia N."/>
            <person name="Wang J."/>
            <person name="Shi W."/>
            <person name="Du L."/>
            <person name="Sun Y."/>
            <person name="Zhan W."/>
            <person name="Jiang J."/>
            <person name="Wang Q."/>
            <person name="Zhang B."/>
            <person name="Ji P."/>
            <person name="Sakyi L.B."/>
            <person name="Cui X."/>
            <person name="Yuan T."/>
            <person name="Jiang B."/>
            <person name="Yang W."/>
            <person name="Lam T.T.-Y."/>
            <person name="Chang Q."/>
            <person name="Ding S."/>
            <person name="Wang X."/>
            <person name="Zhu J."/>
            <person name="Ruan X."/>
            <person name="Zhao L."/>
            <person name="Wei J."/>
            <person name="Que T."/>
            <person name="Du C."/>
            <person name="Cheng J."/>
            <person name="Dai P."/>
            <person name="Han X."/>
            <person name="Huang E."/>
            <person name="Gao Y."/>
            <person name="Liu J."/>
            <person name="Shao H."/>
            <person name="Ye R."/>
            <person name="Li L."/>
            <person name="Wei W."/>
            <person name="Wang X."/>
            <person name="Wang C."/>
            <person name="Yang T."/>
            <person name="Huo Q."/>
            <person name="Li W."/>
            <person name="Guo W."/>
            <person name="Chen H."/>
            <person name="Zhou L."/>
            <person name="Ni X."/>
            <person name="Tian J."/>
            <person name="Zhou Y."/>
            <person name="Sheng Y."/>
            <person name="Liu T."/>
            <person name="Pan Y."/>
            <person name="Xia L."/>
            <person name="Li J."/>
            <person name="Zhao F."/>
            <person name="Cao W."/>
        </authorList>
    </citation>
    <scope>NUCLEOTIDE SEQUENCE</scope>
    <source>
        <strain evidence="1">Hyas-2018</strain>
    </source>
</reference>
<organism evidence="1 2">
    <name type="scientific">Hyalomma asiaticum</name>
    <name type="common">Tick</name>
    <dbReference type="NCBI Taxonomy" id="266040"/>
    <lineage>
        <taxon>Eukaryota</taxon>
        <taxon>Metazoa</taxon>
        <taxon>Ecdysozoa</taxon>
        <taxon>Arthropoda</taxon>
        <taxon>Chelicerata</taxon>
        <taxon>Arachnida</taxon>
        <taxon>Acari</taxon>
        <taxon>Parasitiformes</taxon>
        <taxon>Ixodida</taxon>
        <taxon>Ixodoidea</taxon>
        <taxon>Ixodidae</taxon>
        <taxon>Hyalomminae</taxon>
        <taxon>Hyalomma</taxon>
    </lineage>
</organism>
<evidence type="ECO:0000313" key="1">
    <source>
        <dbReference type="EMBL" id="KAH6934761.1"/>
    </source>
</evidence>
<evidence type="ECO:0000313" key="2">
    <source>
        <dbReference type="Proteomes" id="UP000821845"/>
    </source>
</evidence>
<name>A0ACB7SLC3_HYAAI</name>
<sequence>MPKLGQKHRVLKKKKNWTSFVLSNCGMKRSALARERDPPLTIVCGIWNSREKLLGSAAATAKRLKKRLCKIALRHAGFNVCAGDGDDASNTVDQTSDIVDQACETACWSAGAAGAAVAVSMRCLDQRGLNFCLGHLVEHPRVSVARGGPVQHSTLRRGSSAIGVPRLTCDTTTHSSGAVVGNPQPTSEPRTPLGTARHRSAALDPASGPNTGTRGLGTSATLDLAQLCGPPYLGTNQETLSGLESSLEGQGFMKGHTLHSPVSQMLLQEGEANGEIILVPNSMIKQEDIIEGGEVVVGPSPDMAVEEALFEPTLEEDCRALAPIEEVGYECQDCGAVLKSRSAFKKHARMHHGVSRKAARNTSYASSEESSLCPLYSCPSCPYMSPRRDKLDKHIMKHVLQEGFHPCGKKRHKPEAPPQRHRHNAEEYRCPFCPYTCTVYKAYRKHQKAHMLGAAKLAPVKLSCKICGKDRSTEADMQKHMKKHRSGENFVCDVCGFASIQLKKIIQHRRMHTGEKPHLCPHCSYRSARRDNLRSHVRRMHKKENMYIDTFNPNEEVVYE</sequence>
<keyword evidence="2" id="KW-1185">Reference proteome</keyword>
<gene>
    <name evidence="1" type="ORF">HPB50_000692</name>
</gene>